<evidence type="ECO:0000256" key="1">
    <source>
        <dbReference type="ARBA" id="ARBA00004123"/>
    </source>
</evidence>
<protein>
    <recommendedName>
        <fullName evidence="4">MI domain-containing protein</fullName>
    </recommendedName>
</protein>
<gene>
    <name evidence="5" type="ORF">BJ554DRAFT_5677</name>
</gene>
<dbReference type="EMBL" id="JAEFCI010002725">
    <property type="protein sequence ID" value="KAG5462040.1"/>
    <property type="molecule type" value="Genomic_DNA"/>
</dbReference>
<name>A0A8H7ZZ71_9FUNG</name>
<comment type="caution">
    <text evidence="5">The sequence shown here is derived from an EMBL/GenBank/DDBJ whole genome shotgun (WGS) entry which is preliminary data.</text>
</comment>
<dbReference type="PANTHER" id="PTHR18034">
    <property type="entry name" value="CELL CYCLE CONTROL PROTEIN CWF22-RELATED"/>
    <property type="match status" value="1"/>
</dbReference>
<dbReference type="Pfam" id="PF02847">
    <property type="entry name" value="MA3"/>
    <property type="match status" value="1"/>
</dbReference>
<evidence type="ECO:0000313" key="6">
    <source>
        <dbReference type="Proteomes" id="UP000673691"/>
    </source>
</evidence>
<dbReference type="InterPro" id="IPR003891">
    <property type="entry name" value="Initiation_fac_eIF4g_MI"/>
</dbReference>
<keyword evidence="2" id="KW-0539">Nucleus</keyword>
<feature type="non-terminal residue" evidence="5">
    <location>
        <position position="326"/>
    </location>
</feature>
<dbReference type="GO" id="GO:0005730">
    <property type="term" value="C:nucleolus"/>
    <property type="evidence" value="ECO:0007669"/>
    <property type="project" value="TreeGrafter"/>
</dbReference>
<evidence type="ECO:0000256" key="3">
    <source>
        <dbReference type="SAM" id="Phobius"/>
    </source>
</evidence>
<proteinExistence type="predicted"/>
<keyword evidence="3" id="KW-0812">Transmembrane</keyword>
<sequence length="326" mass="36016">MDRKRQCIYCRFCFFYLCVLFLGEFLHLALYVSRTALAAGALRVSLSDIHSVETKGKWWLVGASWAGRDDETREKEMAERKAWEAAEKAAAKANEDLLRLARAQRMNTDVRRAVFVAIMSAEDYADALEKLGKLGLSDVQEREIVRVLLHCCGAYSLWDFMRQLGEQDVGALESALNGTSASTEPVPLRRSLNLARLYAALVAEGDLGLVVLKTLPFERLGTPARLFLQCFFATLFAACGEISPEGSAANSVSKRHRDPAEAAVASVFSRCAAAHAITAQGCLLFLHMHVRSGNEFLKTDEECKRAKRLVAVAKEAVKRAEAETHG</sequence>
<organism evidence="5 6">
    <name type="scientific">Olpidium bornovanus</name>
    <dbReference type="NCBI Taxonomy" id="278681"/>
    <lineage>
        <taxon>Eukaryota</taxon>
        <taxon>Fungi</taxon>
        <taxon>Fungi incertae sedis</taxon>
        <taxon>Olpidiomycota</taxon>
        <taxon>Olpidiomycotina</taxon>
        <taxon>Olpidiomycetes</taxon>
        <taxon>Olpidiales</taxon>
        <taxon>Olpidiaceae</taxon>
        <taxon>Olpidium</taxon>
    </lineage>
</organism>
<keyword evidence="6" id="KW-1185">Reference proteome</keyword>
<feature type="domain" description="MI" evidence="4">
    <location>
        <begin position="109"/>
        <end position="217"/>
    </location>
</feature>
<dbReference type="OrthoDB" id="361797at2759"/>
<comment type="subcellular location">
    <subcellularLocation>
        <location evidence="1">Nucleus</location>
    </subcellularLocation>
</comment>
<dbReference type="PROSITE" id="PS51366">
    <property type="entry name" value="MI"/>
    <property type="match status" value="1"/>
</dbReference>
<evidence type="ECO:0000259" key="4">
    <source>
        <dbReference type="PROSITE" id="PS51366"/>
    </source>
</evidence>
<accession>A0A8H7ZZ71</accession>
<dbReference type="PANTHER" id="PTHR18034:SF4">
    <property type="entry name" value="NUCLEOLAR MIF4G DOMAIN-CONTAINING PROTEIN 1"/>
    <property type="match status" value="1"/>
</dbReference>
<dbReference type="GO" id="GO:0003723">
    <property type="term" value="F:RNA binding"/>
    <property type="evidence" value="ECO:0007669"/>
    <property type="project" value="TreeGrafter"/>
</dbReference>
<dbReference type="GO" id="GO:0042274">
    <property type="term" value="P:ribosomal small subunit biogenesis"/>
    <property type="evidence" value="ECO:0007669"/>
    <property type="project" value="TreeGrafter"/>
</dbReference>
<feature type="transmembrane region" description="Helical" evidence="3">
    <location>
        <begin position="12"/>
        <end position="32"/>
    </location>
</feature>
<dbReference type="InterPro" id="IPR050781">
    <property type="entry name" value="CWC22_splicing_factor"/>
</dbReference>
<keyword evidence="3" id="KW-1133">Transmembrane helix</keyword>
<evidence type="ECO:0000313" key="5">
    <source>
        <dbReference type="EMBL" id="KAG5462040.1"/>
    </source>
</evidence>
<dbReference type="AlphaFoldDB" id="A0A8H7ZZ71"/>
<dbReference type="Proteomes" id="UP000673691">
    <property type="component" value="Unassembled WGS sequence"/>
</dbReference>
<evidence type="ECO:0000256" key="2">
    <source>
        <dbReference type="ARBA" id="ARBA00023242"/>
    </source>
</evidence>
<keyword evidence="3" id="KW-0472">Membrane</keyword>
<reference evidence="5 6" key="1">
    <citation type="journal article" name="Sci. Rep.">
        <title>Genome-scale phylogenetic analyses confirm Olpidium as the closest living zoosporic fungus to the non-flagellated, terrestrial fungi.</title>
        <authorList>
            <person name="Chang Y."/>
            <person name="Rochon D."/>
            <person name="Sekimoto S."/>
            <person name="Wang Y."/>
            <person name="Chovatia M."/>
            <person name="Sandor L."/>
            <person name="Salamov A."/>
            <person name="Grigoriev I.V."/>
            <person name="Stajich J.E."/>
            <person name="Spatafora J.W."/>
        </authorList>
    </citation>
    <scope>NUCLEOTIDE SEQUENCE [LARGE SCALE GENOMIC DNA]</scope>
    <source>
        <strain evidence="5">S191</strain>
    </source>
</reference>